<dbReference type="AlphaFoldDB" id="A0A7R8H7J3"/>
<keyword evidence="3" id="KW-1185">Reference proteome</keyword>
<sequence>MFRSILVCALIASVFADNPVYQAAPDPAYKQPSAYKPATYDESPKPYNYQYAVNDDYSGVNFSAQENSDAKVISGSYTVALPDGRIQTSFKSNKSIKMFRSVLICALIASVFADNTVYQAAPAPAYKQPSAYKPATYDESPKPYNYQYAVNDDYSGVNFSAQENSDAKVISGSYTVALPDGRIQTVSYTVDEYSGYVADVKYEGTASYPKYEPKPAYKSAPAPAYNSNHPPPNLNISCCKNFVQDTYYNTCVEHTQRRRLGIVVSFATLPAELNEENLEPKSKDLTVVTLKKPKARDKPSKPMK</sequence>
<dbReference type="GO" id="GO:0005615">
    <property type="term" value="C:extracellular space"/>
    <property type="evidence" value="ECO:0007669"/>
    <property type="project" value="TreeGrafter"/>
</dbReference>
<dbReference type="Proteomes" id="UP000675881">
    <property type="component" value="Chromosome 4"/>
</dbReference>
<evidence type="ECO:0000256" key="1">
    <source>
        <dbReference type="ARBA" id="ARBA00022460"/>
    </source>
</evidence>
<name>A0A7R8H7J3_LEPSM</name>
<dbReference type="InterPro" id="IPR000618">
    <property type="entry name" value="Insect_cuticle"/>
</dbReference>
<protein>
    <submittedName>
        <fullName evidence="2">(salmon louse) hypothetical protein</fullName>
    </submittedName>
</protein>
<evidence type="ECO:0000313" key="2">
    <source>
        <dbReference type="EMBL" id="CAF2921677.1"/>
    </source>
</evidence>
<proteinExistence type="predicted"/>
<accession>A0A7R8H7J3</accession>
<dbReference type="OrthoDB" id="6371976at2759"/>
<dbReference type="PANTHER" id="PTHR12236:SF79">
    <property type="entry name" value="CUTICULAR PROTEIN 50CB-RELATED"/>
    <property type="match status" value="1"/>
</dbReference>
<organism evidence="2 3">
    <name type="scientific">Lepeophtheirus salmonis</name>
    <name type="common">Salmon louse</name>
    <name type="synonym">Caligus salmonis</name>
    <dbReference type="NCBI Taxonomy" id="72036"/>
    <lineage>
        <taxon>Eukaryota</taxon>
        <taxon>Metazoa</taxon>
        <taxon>Ecdysozoa</taxon>
        <taxon>Arthropoda</taxon>
        <taxon>Crustacea</taxon>
        <taxon>Multicrustacea</taxon>
        <taxon>Hexanauplia</taxon>
        <taxon>Copepoda</taxon>
        <taxon>Siphonostomatoida</taxon>
        <taxon>Caligidae</taxon>
        <taxon>Lepeophtheirus</taxon>
    </lineage>
</organism>
<dbReference type="PROSITE" id="PS51155">
    <property type="entry name" value="CHIT_BIND_RR_2"/>
    <property type="match status" value="1"/>
</dbReference>
<dbReference type="PRINTS" id="PR00947">
    <property type="entry name" value="CUTICLE"/>
</dbReference>
<dbReference type="GO" id="GO:0042302">
    <property type="term" value="F:structural constituent of cuticle"/>
    <property type="evidence" value="ECO:0007669"/>
    <property type="project" value="UniProtKB-UniRule"/>
</dbReference>
<evidence type="ECO:0000313" key="3">
    <source>
        <dbReference type="Proteomes" id="UP000675881"/>
    </source>
</evidence>
<dbReference type="EMBL" id="HG994583">
    <property type="protein sequence ID" value="CAF2921677.1"/>
    <property type="molecule type" value="Genomic_DNA"/>
</dbReference>
<reference evidence="2" key="1">
    <citation type="submission" date="2021-02" db="EMBL/GenBank/DDBJ databases">
        <authorList>
            <person name="Bekaert M."/>
        </authorList>
    </citation>
    <scope>NUCLEOTIDE SEQUENCE</scope>
    <source>
        <strain evidence="2">IoA-00</strain>
    </source>
</reference>
<dbReference type="InterPro" id="IPR051217">
    <property type="entry name" value="Insect_Cuticle_Struc_Prot"/>
</dbReference>
<keyword evidence="1" id="KW-0193">Cuticle</keyword>
<dbReference type="GO" id="GO:0031012">
    <property type="term" value="C:extracellular matrix"/>
    <property type="evidence" value="ECO:0007669"/>
    <property type="project" value="TreeGrafter"/>
</dbReference>
<dbReference type="Pfam" id="PF00379">
    <property type="entry name" value="Chitin_bind_4"/>
    <property type="match status" value="2"/>
</dbReference>
<dbReference type="PANTHER" id="PTHR12236">
    <property type="entry name" value="STRUCTURAL CONTITUENT OF CUTICLE"/>
    <property type="match status" value="1"/>
</dbReference>
<gene>
    <name evidence="2" type="ORF">LSAA_8635</name>
</gene>